<dbReference type="RefSeq" id="WP_048586348.1">
    <property type="nucleotide sequence ID" value="NZ_LFNT01000081.1"/>
</dbReference>
<feature type="compositionally biased region" description="Basic and acidic residues" evidence="6">
    <location>
        <begin position="437"/>
        <end position="446"/>
    </location>
</feature>
<evidence type="ECO:0000256" key="2">
    <source>
        <dbReference type="ARBA" id="ARBA00022729"/>
    </source>
</evidence>
<reference evidence="8 9" key="1">
    <citation type="submission" date="2015-06" db="EMBL/GenBank/DDBJ databases">
        <authorList>
            <person name="Ju K.-S."/>
            <person name="Doroghazi J.R."/>
            <person name="Metcalf W.W."/>
        </authorList>
    </citation>
    <scope>NUCLEOTIDE SEQUENCE [LARGE SCALE GENOMIC DNA]</scope>
    <source>
        <strain evidence="8 9">NRRL 3414</strain>
    </source>
</reference>
<dbReference type="PATRIC" id="fig|1938.3.peg.9069"/>
<dbReference type="Proteomes" id="UP000037432">
    <property type="component" value="Unassembled WGS sequence"/>
</dbReference>
<keyword evidence="4" id="KW-0564">Palmitate</keyword>
<evidence type="ECO:0000256" key="5">
    <source>
        <dbReference type="ARBA" id="ARBA00023288"/>
    </source>
</evidence>
<evidence type="ECO:0000256" key="7">
    <source>
        <dbReference type="SAM" id="SignalP"/>
    </source>
</evidence>
<dbReference type="InterPro" id="IPR006059">
    <property type="entry name" value="SBP"/>
</dbReference>
<keyword evidence="3" id="KW-0472">Membrane</keyword>
<feature type="region of interest" description="Disordered" evidence="6">
    <location>
        <begin position="437"/>
        <end position="457"/>
    </location>
</feature>
<gene>
    <name evidence="8" type="ORF">ACM01_39830</name>
</gene>
<protein>
    <submittedName>
        <fullName evidence="8">Sugar ABC transporter</fullName>
    </submittedName>
</protein>
<evidence type="ECO:0000256" key="6">
    <source>
        <dbReference type="SAM" id="MobiDB-lite"/>
    </source>
</evidence>
<sequence>MRASRLPGSLACFLALALAAAGCGLSGGGSDDGEATAGGCKVDKANVGSGALTGDVKGDITFQTTNLKKDFGDYFNGVIAAFEKEHPDAKVKWIDDPGDATFTQRLVADAQGCTLPDVVNINVNTAIALTKNGYLLDLDKKAPDAGEPFVPALWKSSLYADASGTKVHSVLPWYSGGIVQTFNTELMKKAGLDPAKPPTTVLGLFDDAEKVAKASGGKYHALLANPQLRIPADWQQMGIQIFSADGKSFTFADDPKAVRWVEAMTKLYKAGGMPRDSLSSTQDPANVYGQGKLVYGPTNPNFLRFIQQNNPTVYKKTGVARYMLDDLGHTVGAPQYIGVASTSKNATTALSFARFLTNAKNQLEWAKDPNVVIFPSTTASLDDPFFQSVKGTDPFAEARKIVASDRKTATADEIALTPGELNAFSAQIQLAMQGKKSAEDALKDAQSKGNELIEQGS</sequence>
<feature type="signal peptide" evidence="7">
    <location>
        <begin position="1"/>
        <end position="21"/>
    </location>
</feature>
<evidence type="ECO:0000256" key="3">
    <source>
        <dbReference type="ARBA" id="ARBA00023136"/>
    </source>
</evidence>
<keyword evidence="1" id="KW-1003">Cell membrane</keyword>
<dbReference type="Gene3D" id="3.40.190.10">
    <property type="entry name" value="Periplasmic binding protein-like II"/>
    <property type="match status" value="1"/>
</dbReference>
<evidence type="ECO:0000313" key="9">
    <source>
        <dbReference type="Proteomes" id="UP000037432"/>
    </source>
</evidence>
<dbReference type="PANTHER" id="PTHR43649:SF33">
    <property type="entry name" value="POLYGALACTURONAN_RHAMNOGALACTURONAN-BINDING PROTEIN YTCQ"/>
    <property type="match status" value="1"/>
</dbReference>
<dbReference type="AlphaFoldDB" id="A0A0J7YXR1"/>
<comment type="caution">
    <text evidence="8">The sequence shown here is derived from an EMBL/GenBank/DDBJ whole genome shotgun (WGS) entry which is preliminary data.</text>
</comment>
<dbReference type="InterPro" id="IPR050490">
    <property type="entry name" value="Bact_solute-bd_prot1"/>
</dbReference>
<dbReference type="PANTHER" id="PTHR43649">
    <property type="entry name" value="ARABINOSE-BINDING PROTEIN-RELATED"/>
    <property type="match status" value="1"/>
</dbReference>
<dbReference type="PROSITE" id="PS51257">
    <property type="entry name" value="PROKAR_LIPOPROTEIN"/>
    <property type="match status" value="1"/>
</dbReference>
<evidence type="ECO:0000313" key="8">
    <source>
        <dbReference type="EMBL" id="KMS68237.1"/>
    </source>
</evidence>
<accession>A0A0J7YXR1</accession>
<feature type="chain" id="PRO_5038879400" evidence="7">
    <location>
        <begin position="22"/>
        <end position="457"/>
    </location>
</feature>
<evidence type="ECO:0000256" key="1">
    <source>
        <dbReference type="ARBA" id="ARBA00022475"/>
    </source>
</evidence>
<keyword evidence="2 7" id="KW-0732">Signal</keyword>
<dbReference type="Pfam" id="PF13416">
    <property type="entry name" value="SBP_bac_8"/>
    <property type="match status" value="1"/>
</dbReference>
<keyword evidence="5" id="KW-0449">Lipoprotein</keyword>
<proteinExistence type="predicted"/>
<name>A0A0J7YXR1_STRVR</name>
<organism evidence="8 9">
    <name type="scientific">Streptomyces viridochromogenes</name>
    <dbReference type="NCBI Taxonomy" id="1938"/>
    <lineage>
        <taxon>Bacteria</taxon>
        <taxon>Bacillati</taxon>
        <taxon>Actinomycetota</taxon>
        <taxon>Actinomycetes</taxon>
        <taxon>Kitasatosporales</taxon>
        <taxon>Streptomycetaceae</taxon>
        <taxon>Streptomyces</taxon>
    </lineage>
</organism>
<evidence type="ECO:0000256" key="4">
    <source>
        <dbReference type="ARBA" id="ARBA00023139"/>
    </source>
</evidence>
<dbReference type="EMBL" id="LFNT01000081">
    <property type="protein sequence ID" value="KMS68237.1"/>
    <property type="molecule type" value="Genomic_DNA"/>
</dbReference>
<dbReference type="SUPFAM" id="SSF53850">
    <property type="entry name" value="Periplasmic binding protein-like II"/>
    <property type="match status" value="1"/>
</dbReference>